<sequence length="159" mass="17255">MQGVDCRRSDGTSLGHDWNDISTSEKAENGGRDGLHAANEEDKASLLALRLFQGAPQRVAIAERVRAVLVGWEAAIASEADYAETDAVITDGDCNGSFFVQTADSRKLWSNCTYGGEGVNMILWTHILGLTFTTLVLYATNCLRCLLENMKVVAVEPSE</sequence>
<reference evidence="2 3" key="1">
    <citation type="submission" date="2018-09" db="EMBL/GenBank/DDBJ databases">
        <title>whole genome sequence of T. equiperdum IVM-t1 strain.</title>
        <authorList>
            <person name="Suganuma K."/>
        </authorList>
    </citation>
    <scope>NUCLEOTIDE SEQUENCE [LARGE SCALE GENOMIC DNA]</scope>
    <source>
        <strain evidence="2 3">IVM-t1</strain>
    </source>
</reference>
<name>A0A3L6KZ30_9TRYP</name>
<dbReference type="AlphaFoldDB" id="A0A3L6KZ30"/>
<gene>
    <name evidence="2" type="ORF">DPX39_110045800</name>
</gene>
<feature type="region of interest" description="Disordered" evidence="1">
    <location>
        <begin position="1"/>
        <end position="35"/>
    </location>
</feature>
<comment type="caution">
    <text evidence="2">The sequence shown here is derived from an EMBL/GenBank/DDBJ whole genome shotgun (WGS) entry which is preliminary data.</text>
</comment>
<dbReference type="Proteomes" id="UP000266743">
    <property type="component" value="Chromosome 11"/>
</dbReference>
<evidence type="ECO:0000313" key="2">
    <source>
        <dbReference type="EMBL" id="RHW68167.1"/>
    </source>
</evidence>
<evidence type="ECO:0000313" key="3">
    <source>
        <dbReference type="Proteomes" id="UP000266743"/>
    </source>
</evidence>
<feature type="compositionally biased region" description="Basic and acidic residues" evidence="1">
    <location>
        <begin position="1"/>
        <end position="10"/>
    </location>
</feature>
<evidence type="ECO:0000256" key="1">
    <source>
        <dbReference type="SAM" id="MobiDB-lite"/>
    </source>
</evidence>
<organism evidence="2 3">
    <name type="scientific">Trypanosoma brucei equiperdum</name>
    <dbReference type="NCBI Taxonomy" id="630700"/>
    <lineage>
        <taxon>Eukaryota</taxon>
        <taxon>Discoba</taxon>
        <taxon>Euglenozoa</taxon>
        <taxon>Kinetoplastea</taxon>
        <taxon>Metakinetoplastina</taxon>
        <taxon>Trypanosomatida</taxon>
        <taxon>Trypanosomatidae</taxon>
        <taxon>Trypanosoma</taxon>
    </lineage>
</organism>
<accession>A0A3L6KZ30</accession>
<feature type="compositionally biased region" description="Basic and acidic residues" evidence="1">
    <location>
        <begin position="17"/>
        <end position="35"/>
    </location>
</feature>
<dbReference type="EMBL" id="QSBY01000011">
    <property type="protein sequence ID" value="RHW68167.1"/>
    <property type="molecule type" value="Genomic_DNA"/>
</dbReference>
<proteinExistence type="predicted"/>
<protein>
    <submittedName>
        <fullName evidence="2">Uncharacterized protein</fullName>
    </submittedName>
</protein>